<comment type="caution">
    <text evidence="2">The sequence shown here is derived from an EMBL/GenBank/DDBJ whole genome shotgun (WGS) entry which is preliminary data.</text>
</comment>
<gene>
    <name evidence="2" type="ORF">CHU93_11525</name>
</gene>
<dbReference type="PANTHER" id="PTHR47738">
    <property type="entry name" value="PTS SYSTEM FRUCTOSE-LIKE EIIA COMPONENT-RELATED"/>
    <property type="match status" value="1"/>
</dbReference>
<dbReference type="RefSeq" id="WP_094474210.1">
    <property type="nucleotide sequence ID" value="NZ_NOXT01000116.1"/>
</dbReference>
<dbReference type="InterPro" id="IPR051541">
    <property type="entry name" value="PTS_SugarTrans_NitroReg"/>
</dbReference>
<proteinExistence type="predicted"/>
<reference evidence="2 3" key="1">
    <citation type="submission" date="2017-07" db="EMBL/GenBank/DDBJ databases">
        <title>Sandarakinorhabdus cyanobacteriorum sp. nov., a novel bacterium isolated from cyanobacterial aggregates in a eutrophic lake.</title>
        <authorList>
            <person name="Cai H."/>
        </authorList>
    </citation>
    <scope>NUCLEOTIDE SEQUENCE [LARGE SCALE GENOMIC DNA]</scope>
    <source>
        <strain evidence="2 3">TH057</strain>
    </source>
</reference>
<dbReference type="Proteomes" id="UP000216991">
    <property type="component" value="Unassembled WGS sequence"/>
</dbReference>
<organism evidence="2 3">
    <name type="scientific">Sandarakinorhabdus cyanobacteriorum</name>
    <dbReference type="NCBI Taxonomy" id="1981098"/>
    <lineage>
        <taxon>Bacteria</taxon>
        <taxon>Pseudomonadati</taxon>
        <taxon>Pseudomonadota</taxon>
        <taxon>Alphaproteobacteria</taxon>
        <taxon>Sphingomonadales</taxon>
        <taxon>Sphingosinicellaceae</taxon>
        <taxon>Sandarakinorhabdus</taxon>
    </lineage>
</organism>
<evidence type="ECO:0000259" key="1">
    <source>
        <dbReference type="PROSITE" id="PS51094"/>
    </source>
</evidence>
<dbReference type="InterPro" id="IPR002178">
    <property type="entry name" value="PTS_EIIA_type-2_dom"/>
</dbReference>
<dbReference type="OrthoDB" id="95460at2"/>
<dbReference type="SUPFAM" id="SSF55804">
    <property type="entry name" value="Phoshotransferase/anion transport protein"/>
    <property type="match status" value="1"/>
</dbReference>
<dbReference type="GO" id="GO:0030295">
    <property type="term" value="F:protein kinase activator activity"/>
    <property type="evidence" value="ECO:0007669"/>
    <property type="project" value="TreeGrafter"/>
</dbReference>
<dbReference type="EMBL" id="NOXT01000116">
    <property type="protein sequence ID" value="OYQ26744.1"/>
    <property type="molecule type" value="Genomic_DNA"/>
</dbReference>
<protein>
    <submittedName>
        <fullName evidence="2">Transcriptional regulator</fullName>
    </submittedName>
</protein>
<dbReference type="InterPro" id="IPR016152">
    <property type="entry name" value="PTrfase/Anion_transptr"/>
</dbReference>
<dbReference type="PROSITE" id="PS51094">
    <property type="entry name" value="PTS_EIIA_TYPE_2"/>
    <property type="match status" value="1"/>
</dbReference>
<dbReference type="CDD" id="cd00211">
    <property type="entry name" value="PTS_IIA_fru"/>
    <property type="match status" value="1"/>
</dbReference>
<dbReference type="Gene3D" id="3.40.930.10">
    <property type="entry name" value="Mannitol-specific EII, Chain A"/>
    <property type="match status" value="1"/>
</dbReference>
<accession>A0A255YDG7</accession>
<dbReference type="AlphaFoldDB" id="A0A255YDG7"/>
<sequence length="164" mass="16775">MGSAAQSAGFAGLLLANGIIPGLAAFSRDAVLMALARHAEAELGIPAIIVNEALRTREALGSTSFGGGVAIPHARLAGLDQCQAALARLPQPIDWQSSDREQVDVVVLLLSPETAGSDHLKALARISRTLRDPATLPAIRAAADAAAIRAIITGDTRVSAKATA</sequence>
<keyword evidence="3" id="KW-1185">Reference proteome</keyword>
<evidence type="ECO:0000313" key="2">
    <source>
        <dbReference type="EMBL" id="OYQ26744.1"/>
    </source>
</evidence>
<dbReference type="PANTHER" id="PTHR47738:SF1">
    <property type="entry name" value="NITROGEN REGULATORY PROTEIN"/>
    <property type="match status" value="1"/>
</dbReference>
<evidence type="ECO:0000313" key="3">
    <source>
        <dbReference type="Proteomes" id="UP000216991"/>
    </source>
</evidence>
<dbReference type="PROSITE" id="PS00372">
    <property type="entry name" value="PTS_EIIA_TYPE_2_HIS"/>
    <property type="match status" value="1"/>
</dbReference>
<name>A0A255YDG7_9SPHN</name>
<feature type="domain" description="PTS EIIA type-2" evidence="1">
    <location>
        <begin position="12"/>
        <end position="155"/>
    </location>
</feature>
<dbReference type="Pfam" id="PF00359">
    <property type="entry name" value="PTS_EIIA_2"/>
    <property type="match status" value="1"/>
</dbReference>